<dbReference type="GO" id="GO:0043190">
    <property type="term" value="C:ATP-binding cassette (ABC) transporter complex"/>
    <property type="evidence" value="ECO:0007669"/>
    <property type="project" value="InterPro"/>
</dbReference>
<evidence type="ECO:0000259" key="4">
    <source>
        <dbReference type="PROSITE" id="PS50893"/>
    </source>
</evidence>
<dbReference type="Pfam" id="PF00005">
    <property type="entry name" value="ABC_tran"/>
    <property type="match status" value="1"/>
</dbReference>
<dbReference type="FunFam" id="3.40.50.300:FF:000425">
    <property type="entry name" value="Probable ABC transporter, ATP-binding subunit"/>
    <property type="match status" value="1"/>
</dbReference>
<evidence type="ECO:0000256" key="2">
    <source>
        <dbReference type="ARBA" id="ARBA00022741"/>
    </source>
</evidence>
<gene>
    <name evidence="5" type="primary">potA_16</name>
    <name evidence="5" type="ORF">XINFAN_03915</name>
</gene>
<dbReference type="SUPFAM" id="SSF50331">
    <property type="entry name" value="MOP-like"/>
    <property type="match status" value="1"/>
</dbReference>
<keyword evidence="3 5" id="KW-0067">ATP-binding</keyword>
<dbReference type="EC" id="3.6.3.31" evidence="5"/>
<keyword evidence="6" id="KW-1185">Reference proteome</keyword>
<dbReference type="GO" id="GO:0022857">
    <property type="term" value="F:transmembrane transporter activity"/>
    <property type="evidence" value="ECO:0007669"/>
    <property type="project" value="InterPro"/>
</dbReference>
<feature type="domain" description="ABC transporter" evidence="4">
    <location>
        <begin position="41"/>
        <end position="271"/>
    </location>
</feature>
<keyword evidence="2" id="KW-0547">Nucleotide-binding</keyword>
<dbReference type="Gene3D" id="3.40.50.300">
    <property type="entry name" value="P-loop containing nucleotide triphosphate hydrolases"/>
    <property type="match status" value="1"/>
</dbReference>
<dbReference type="PANTHER" id="PTHR42781">
    <property type="entry name" value="SPERMIDINE/PUTRESCINE IMPORT ATP-BINDING PROTEIN POTA"/>
    <property type="match status" value="1"/>
</dbReference>
<name>A0A3P5XTA0_9RHOB</name>
<dbReference type="InterPro" id="IPR008995">
    <property type="entry name" value="Mo/tungstate-bd_C_term_dom"/>
</dbReference>
<evidence type="ECO:0000256" key="1">
    <source>
        <dbReference type="ARBA" id="ARBA00022448"/>
    </source>
</evidence>
<dbReference type="PROSITE" id="PS50893">
    <property type="entry name" value="ABC_TRANSPORTER_2"/>
    <property type="match status" value="1"/>
</dbReference>
<dbReference type="InterPro" id="IPR013611">
    <property type="entry name" value="Transp-assoc_OB_typ2"/>
</dbReference>
<reference evidence="5 6" key="1">
    <citation type="submission" date="2018-11" db="EMBL/GenBank/DDBJ databases">
        <authorList>
            <person name="Criscuolo A."/>
        </authorList>
    </citation>
    <scope>NUCLEOTIDE SEQUENCE [LARGE SCALE GENOMIC DNA]</scope>
    <source>
        <strain evidence="5">ACIP111625</strain>
    </source>
</reference>
<dbReference type="GO" id="GO:0016887">
    <property type="term" value="F:ATP hydrolysis activity"/>
    <property type="evidence" value="ECO:0007669"/>
    <property type="project" value="InterPro"/>
</dbReference>
<organism evidence="5 6">
    <name type="scientific">Pseudogemmobacter humi</name>
    <dbReference type="NCBI Taxonomy" id="2483812"/>
    <lineage>
        <taxon>Bacteria</taxon>
        <taxon>Pseudomonadati</taxon>
        <taxon>Pseudomonadota</taxon>
        <taxon>Alphaproteobacteria</taxon>
        <taxon>Rhodobacterales</taxon>
        <taxon>Paracoccaceae</taxon>
        <taxon>Pseudogemmobacter</taxon>
    </lineage>
</organism>
<dbReference type="SMART" id="SM00382">
    <property type="entry name" value="AAA"/>
    <property type="match status" value="1"/>
</dbReference>
<keyword evidence="5" id="KW-0378">Hydrolase</keyword>
<keyword evidence="1" id="KW-0813">Transport</keyword>
<dbReference type="Proteomes" id="UP000277498">
    <property type="component" value="Unassembled WGS sequence"/>
</dbReference>
<dbReference type="PANTHER" id="PTHR42781:SF4">
    <property type="entry name" value="SPERMIDINE_PUTRESCINE IMPORT ATP-BINDING PROTEIN POTA"/>
    <property type="match status" value="1"/>
</dbReference>
<accession>A0A3P5XTA0</accession>
<dbReference type="GO" id="GO:0015697">
    <property type="term" value="P:quaternary ammonium group transport"/>
    <property type="evidence" value="ECO:0007669"/>
    <property type="project" value="UniProtKB-ARBA"/>
</dbReference>
<sequence>MSALLRQNDRALVGASPIFEEREAGMNGPGVSTKPKMGAGITVRNLSRHYGTTKAVDDVSFSVEAGEFLTLLGSSGSGKSTTLMMIAGLVEPSAGQILIDGKDVSQLVPEKRNLGVVFQSYALFPHMNVFDNVAFPLKMRGISRAEIERRVKATLEMVELDSRRGYRVGQLSGGQQQRIALARALVFEPPVLLMDEPMGALDRRLREQLQREVKEIQQSLGITVIYVTHDQEEAMLMSDRVGIMAEGRMQQIGAPREIYEAPRTPFVAAFLGESNFLRVRQTATGWEVCPDGAANSAGSLEAMVRPEDLHLLSPGQTAALSLEGVVRYVEFPGGAMRLLTDTPAGPVEVRLHRHEAGTLREGERVTLGWSDRDMVLFGAEGRARQETAP</sequence>
<dbReference type="InterPro" id="IPR027417">
    <property type="entry name" value="P-loop_NTPase"/>
</dbReference>
<dbReference type="InterPro" id="IPR017871">
    <property type="entry name" value="ABC_transporter-like_CS"/>
</dbReference>
<dbReference type="InterPro" id="IPR050093">
    <property type="entry name" value="ABC_SmlMolc_Importer"/>
</dbReference>
<evidence type="ECO:0000313" key="5">
    <source>
        <dbReference type="EMBL" id="VDC33602.1"/>
    </source>
</evidence>
<protein>
    <submittedName>
        <fullName evidence="5">Spermidine/putrescine import ATP-binding protein PotA</fullName>
        <ecNumber evidence="5">3.6.3.31</ecNumber>
    </submittedName>
</protein>
<dbReference type="SUPFAM" id="SSF52540">
    <property type="entry name" value="P-loop containing nucleoside triphosphate hydrolases"/>
    <property type="match status" value="1"/>
</dbReference>
<dbReference type="InterPro" id="IPR003593">
    <property type="entry name" value="AAA+_ATPase"/>
</dbReference>
<dbReference type="InterPro" id="IPR003439">
    <property type="entry name" value="ABC_transporter-like_ATP-bd"/>
</dbReference>
<proteinExistence type="predicted"/>
<dbReference type="AlphaFoldDB" id="A0A3P5XTA0"/>
<dbReference type="PROSITE" id="PS00211">
    <property type="entry name" value="ABC_TRANSPORTER_1"/>
    <property type="match status" value="1"/>
</dbReference>
<dbReference type="Pfam" id="PF08402">
    <property type="entry name" value="TOBE_2"/>
    <property type="match status" value="1"/>
</dbReference>
<dbReference type="GO" id="GO:0005524">
    <property type="term" value="F:ATP binding"/>
    <property type="evidence" value="ECO:0007669"/>
    <property type="project" value="UniProtKB-KW"/>
</dbReference>
<evidence type="ECO:0000256" key="3">
    <source>
        <dbReference type="ARBA" id="ARBA00022840"/>
    </source>
</evidence>
<dbReference type="EMBL" id="UXAW01000119">
    <property type="protein sequence ID" value="VDC33602.1"/>
    <property type="molecule type" value="Genomic_DNA"/>
</dbReference>
<evidence type="ECO:0000313" key="6">
    <source>
        <dbReference type="Proteomes" id="UP000277498"/>
    </source>
</evidence>